<dbReference type="EMBL" id="MEUG01000001">
    <property type="protein sequence ID" value="OGC27678.1"/>
    <property type="molecule type" value="Genomic_DNA"/>
</dbReference>
<protein>
    <submittedName>
        <fullName evidence="1">Uncharacterized protein</fullName>
    </submittedName>
</protein>
<reference evidence="1 2" key="1">
    <citation type="journal article" date="2016" name="Nat. Commun.">
        <title>Thousands of microbial genomes shed light on interconnected biogeochemical processes in an aquifer system.</title>
        <authorList>
            <person name="Anantharaman K."/>
            <person name="Brown C.T."/>
            <person name="Hug L.A."/>
            <person name="Sharon I."/>
            <person name="Castelle C.J."/>
            <person name="Probst A.J."/>
            <person name="Thomas B.C."/>
            <person name="Singh A."/>
            <person name="Wilkins M.J."/>
            <person name="Karaoz U."/>
            <person name="Brodie E.L."/>
            <person name="Williams K.H."/>
            <person name="Hubbard S.S."/>
            <person name="Banfield J.F."/>
        </authorList>
    </citation>
    <scope>NUCLEOTIDE SEQUENCE [LARGE SCALE GENOMIC DNA]</scope>
</reference>
<accession>A0A1F4T4P5</accession>
<evidence type="ECO:0000313" key="2">
    <source>
        <dbReference type="Proteomes" id="UP000178602"/>
    </source>
</evidence>
<dbReference type="Proteomes" id="UP000178602">
    <property type="component" value="Unassembled WGS sequence"/>
</dbReference>
<evidence type="ECO:0000313" key="1">
    <source>
        <dbReference type="EMBL" id="OGC27678.1"/>
    </source>
</evidence>
<dbReference type="AlphaFoldDB" id="A0A1F4T4P5"/>
<comment type="caution">
    <text evidence="1">The sequence shown here is derived from an EMBL/GenBank/DDBJ whole genome shotgun (WGS) entry which is preliminary data.</text>
</comment>
<organism evidence="1 2">
    <name type="scientific">candidate division WOR-1 bacterium RIFOXYC12_FULL_54_18</name>
    <dbReference type="NCBI Taxonomy" id="1802584"/>
    <lineage>
        <taxon>Bacteria</taxon>
        <taxon>Bacillati</taxon>
        <taxon>Saganbacteria</taxon>
    </lineage>
</organism>
<sequence length="256" mass="27953">MEKEKIKAVITRSTLAVLLLVCVSSGGLAKDYFSITLTVRDIHHDPNPPTISVQIEGRSVWNNDYIKVRPNFDLAIKDDVAVAPESIMVTLDGKGLGYVTVNATQKELNLRAGVPYNLEEESIRTHDLKVEASDTYGNKTVKELTGLKVASGLVKLNGPLIITPVPFSLARDKEITIAYNMSSDALVTLFFSTPTGRQEMKASFPPGTEGGSIGYNEIKLQPGSQVFQRPLANGIYILQLIAEGKQIGKAYLVVYQ</sequence>
<name>A0A1F4T4P5_UNCSA</name>
<gene>
    <name evidence="1" type="ORF">A3K49_01510</name>
</gene>
<proteinExistence type="predicted"/>